<dbReference type="GO" id="GO:0006886">
    <property type="term" value="P:intracellular protein transport"/>
    <property type="evidence" value="ECO:0007669"/>
    <property type="project" value="InterPro"/>
</dbReference>
<evidence type="ECO:0000256" key="2">
    <source>
        <dbReference type="ARBA" id="ARBA00022927"/>
    </source>
</evidence>
<keyword evidence="1" id="KW-0963">Cytoplasm</keyword>
<dbReference type="InterPro" id="IPR001650">
    <property type="entry name" value="Helicase_C-like"/>
</dbReference>
<dbReference type="GO" id="GO:0016020">
    <property type="term" value="C:membrane"/>
    <property type="evidence" value="ECO:0007669"/>
    <property type="project" value="InterPro"/>
</dbReference>
<dbReference type="PROSITE" id="PS51192">
    <property type="entry name" value="HELICASE_ATP_BIND_1"/>
    <property type="match status" value="1"/>
</dbReference>
<organism evidence="7 8">
    <name type="scientific">Callosobruchus maculatus</name>
    <name type="common">Southern cowpea weevil</name>
    <name type="synonym">Pulse bruchid</name>
    <dbReference type="NCBI Taxonomy" id="64391"/>
    <lineage>
        <taxon>Eukaryota</taxon>
        <taxon>Metazoa</taxon>
        <taxon>Ecdysozoa</taxon>
        <taxon>Arthropoda</taxon>
        <taxon>Hexapoda</taxon>
        <taxon>Insecta</taxon>
        <taxon>Pterygota</taxon>
        <taxon>Neoptera</taxon>
        <taxon>Endopterygota</taxon>
        <taxon>Coleoptera</taxon>
        <taxon>Polyphaga</taxon>
        <taxon>Cucujiformia</taxon>
        <taxon>Chrysomeloidea</taxon>
        <taxon>Chrysomelidae</taxon>
        <taxon>Bruchinae</taxon>
        <taxon>Bruchini</taxon>
        <taxon>Callosobruchus</taxon>
    </lineage>
</organism>
<dbReference type="Gene3D" id="3.90.1440.10">
    <property type="entry name" value="SecA, preprotein cross-linking domain"/>
    <property type="match status" value="1"/>
</dbReference>
<sequence>MQRIRAKTISENTEKIVTTCEDESNLATKLLEDNGLNLDNVRKLSYIIADEEGYQKNQLVVCECLDELKEHLSETDTLALETPVFVIHCNDKNFVTFSIVKLDDKFVCLYKDFYGTQVSEPVRRVLGQSFGANIDYKVNPITEIIKNHEDIGTLALETLRIMMTGLKTDTRMDFISTFTSNRDSYLRWVIKGAGNLKNLLFSKLENSYYRVVASDIDQLSRDEKFKNAISHLMNSIPSSKVAEDVESYHKLLKKFVEIEVNGISTDIKDMTKLNQELENAREVALSATKQIELKAYKTEDGRELDIVKEFPEQMEKFTNIFKPLIRCEVDDSLEETLEDICKKLGLDSEKVRSFFKSKKETLPDPSDDEEDIEHILDSLPSLEAKHIICKPLDQLISEVRVEKSDVSVDVLKEGYGKVKDFHRTWCIKGAGDINQWAINKKGKKLDLHEVYEAVAVMDRANEFATGGHRFRDTQILSVLAFLQQKDKGLLSQIETGEGKTTIVATLAAFFALQGSKVDVITSNPILASDVVKDKKHFYRLLNLTVSTNNLDENYNGVTKQCYEADIVYGSISNFQFHYLRDSFSGLDTRGGRPFDKIILDEVDCMIIDNASHIAKISNPSPGMESLKYVYINIWQALQKAEAQVAREFQEELKLKAHEFLESHTDQFLLYETYINEFKDSILRRIKTHIRSSNPTDIDIIPSHIREYAKKSLDRWIDSAINAKFHYERDVQYIIGYKDGEKVIQPVDYSNTGITLKNTIWQYGLHQFLQLKHNLRLTSESLTNCFISNLGYINKYGRQIFGVTGTLGSEAERELLSSIYKVGYLEIPTLKEKQLIEMDGEVVEQEIFCERIADDAISVTSKCRSVLIICETIKDAKAIEGVLKRKQENTIHTFFNEESAHITEKQVEVGEVIIATNIAGRGTDFKTSTQLDSNGGLHVSVAYLPCNKRVEDQACGRTARQGNKGSAKLIIKKDEVTKLNIDTDDFEEIKRMRDMKEKERIKDITKIKIPQLIFQDRIFELFATLYSKLVNEDNSDGEYRYVLKDLKEFWAFWLEKRDFQGDEVPDKSLEEEFKVFETEASDIIMGKIKFNPYYSIQQAEHYILNGKLDLAKDALNHAIAISENPEILYSAYMKLFDVAISEGGVFIDRCKKALGDIICIPNIKPNSLYKQDAKRCLDRAIEAIKKELDYIEGTVTAEEFSDIINNDDIEWFTDDDMHVIGEKILCHLVENINTQFVNRLTEDQINTFCKERQLMDNVPVFVCYNVRNIHWVGMCIIKTKDSFTLFYKDPKGDFESNLEVVQNTFRIYFEDLKVIAHRGSEQKDGYSCGLLTLENLRIMAKSLKDNGVEVFMENFSKLTFSQQEDVARLRKEFSLHSGVKAKKNILLKHIASRQALLDMNMRHAKSLLKQIDEHEGGIVLSGRIPDYFSELKPESYDEAKIKDTVANSELSELAEVGANIIYGLREVQDVPSDIIKGAQIQIGTGIGVFVTGCCFPPAFPVVTPIAGMMIGEGVCDVIVELIRRGNGDDFNLKAYVKGKVISYALSLFTLGCNIVLQCPKILNAAKNACSWLSATLRKCPYFKAVCEYMATNLDKIHAIFERLETLAVVNNLRKEAQSAYLEDLQPIQAKLSLQKATIDVGKNITLNTLENIIINQFSVRLKLKIKTQVEGSVRRNINEEKLSCSSFDEIQSITKRVKTAVDSKSSIKFLKDSAMEITKYCKESWIVLVLMAIENYLDWTNLYNYVEDLCKGINNELNSSGESKTQSTEDLVNQLVEQLSEDIYSEIEGGIRGTCKALYSIGESEYQKYLDGNNKDSLK</sequence>
<keyword evidence="2" id="KW-0653">Protein transport</keyword>
<dbReference type="PANTHER" id="PTHR30612:SF0">
    <property type="entry name" value="CHLOROPLAST PROTEIN-TRANSPORTING ATPASE"/>
    <property type="match status" value="1"/>
</dbReference>
<dbReference type="InterPro" id="IPR014018">
    <property type="entry name" value="SecA_motor_DEAD"/>
</dbReference>
<dbReference type="Proteomes" id="UP000410492">
    <property type="component" value="Unassembled WGS sequence"/>
</dbReference>
<accession>A0A653D9R5</accession>
<dbReference type="PANTHER" id="PTHR30612">
    <property type="entry name" value="SECA INNER MEMBRANE COMPONENT OF SEC PROTEIN SECRETION SYSTEM"/>
    <property type="match status" value="1"/>
</dbReference>
<dbReference type="SUPFAM" id="SSF54001">
    <property type="entry name" value="Cysteine proteinases"/>
    <property type="match status" value="1"/>
</dbReference>
<keyword evidence="8" id="KW-1185">Reference proteome</keyword>
<feature type="domain" description="Helicase ATP-binding" evidence="4">
    <location>
        <begin position="480"/>
        <end position="691"/>
    </location>
</feature>
<keyword evidence="3" id="KW-0811">Translocation</keyword>
<proteinExistence type="predicted"/>
<dbReference type="InterPro" id="IPR000185">
    <property type="entry name" value="SecA"/>
</dbReference>
<dbReference type="Pfam" id="PF07517">
    <property type="entry name" value="SecA_DEAD"/>
    <property type="match status" value="1"/>
</dbReference>
<evidence type="ECO:0000259" key="6">
    <source>
        <dbReference type="PROSITE" id="PS51196"/>
    </source>
</evidence>
<evidence type="ECO:0000259" key="4">
    <source>
        <dbReference type="PROSITE" id="PS51192"/>
    </source>
</evidence>
<dbReference type="EMBL" id="CAACVG010010882">
    <property type="protein sequence ID" value="VEN56915.1"/>
    <property type="molecule type" value="Genomic_DNA"/>
</dbReference>
<gene>
    <name evidence="7" type="ORF">CALMAC_LOCUS15676</name>
</gene>
<dbReference type="GO" id="GO:0017038">
    <property type="term" value="P:protein import"/>
    <property type="evidence" value="ECO:0007669"/>
    <property type="project" value="InterPro"/>
</dbReference>
<dbReference type="PROSITE" id="PS51196">
    <property type="entry name" value="SECA_MOTOR_DEAD"/>
    <property type="match status" value="1"/>
</dbReference>
<dbReference type="SUPFAM" id="SSF52540">
    <property type="entry name" value="P-loop containing nucleoside triphosphate hydrolases"/>
    <property type="match status" value="2"/>
</dbReference>
<feature type="domain" description="Helicase C-terminal" evidence="5">
    <location>
        <begin position="854"/>
        <end position="1012"/>
    </location>
</feature>
<dbReference type="OrthoDB" id="6705716at2759"/>
<evidence type="ECO:0000313" key="7">
    <source>
        <dbReference type="EMBL" id="VEN56915.1"/>
    </source>
</evidence>
<dbReference type="GO" id="GO:0005524">
    <property type="term" value="F:ATP binding"/>
    <property type="evidence" value="ECO:0007669"/>
    <property type="project" value="InterPro"/>
</dbReference>
<reference evidence="7 8" key="1">
    <citation type="submission" date="2019-01" db="EMBL/GenBank/DDBJ databases">
        <authorList>
            <person name="Sayadi A."/>
        </authorList>
    </citation>
    <scope>NUCLEOTIDE SEQUENCE [LARGE SCALE GENOMIC DNA]</scope>
</reference>
<dbReference type="InterPro" id="IPR038765">
    <property type="entry name" value="Papain-like_cys_pep_sf"/>
</dbReference>
<evidence type="ECO:0000259" key="5">
    <source>
        <dbReference type="PROSITE" id="PS51194"/>
    </source>
</evidence>
<evidence type="ECO:0000256" key="1">
    <source>
        <dbReference type="ARBA" id="ARBA00022490"/>
    </source>
</evidence>
<dbReference type="InterPro" id="IPR027417">
    <property type="entry name" value="P-loop_NTPase"/>
</dbReference>
<feature type="domain" description="SecA family profile" evidence="6">
    <location>
        <begin position="386"/>
        <end position="1001"/>
    </location>
</feature>
<dbReference type="Gene3D" id="3.40.50.300">
    <property type="entry name" value="P-loop containing nucleotide triphosphate hydrolases"/>
    <property type="match status" value="2"/>
</dbReference>
<dbReference type="PRINTS" id="PR00906">
    <property type="entry name" value="SECA"/>
</dbReference>
<dbReference type="SMART" id="SM00957">
    <property type="entry name" value="SecA_DEAD"/>
    <property type="match status" value="1"/>
</dbReference>
<dbReference type="InterPro" id="IPR011115">
    <property type="entry name" value="SecA_DEAD"/>
</dbReference>
<evidence type="ECO:0000313" key="8">
    <source>
        <dbReference type="Proteomes" id="UP000410492"/>
    </source>
</evidence>
<dbReference type="InterPro" id="IPR036670">
    <property type="entry name" value="SecA_X-link_sf"/>
</dbReference>
<name>A0A653D9R5_CALMS</name>
<dbReference type="PROSITE" id="PS51194">
    <property type="entry name" value="HELICASE_CTER"/>
    <property type="match status" value="1"/>
</dbReference>
<dbReference type="InterPro" id="IPR014001">
    <property type="entry name" value="Helicase_ATP-bd"/>
</dbReference>
<dbReference type="GO" id="GO:0006605">
    <property type="term" value="P:protein targeting"/>
    <property type="evidence" value="ECO:0007669"/>
    <property type="project" value="InterPro"/>
</dbReference>
<keyword evidence="2" id="KW-0813">Transport</keyword>
<protein>
    <submittedName>
        <fullName evidence="7">Uncharacterized protein</fullName>
    </submittedName>
</protein>
<evidence type="ECO:0000256" key="3">
    <source>
        <dbReference type="ARBA" id="ARBA00023010"/>
    </source>
</evidence>
<dbReference type="SUPFAM" id="SSF81767">
    <property type="entry name" value="Pre-protein crosslinking domain of SecA"/>
    <property type="match status" value="1"/>
</dbReference>